<sequence length="357" mass="39798">MANIEKPPQKELDDYNKLSKGSYQVESNNVQTGERLVDDKYLVLDTVDTNKDTLKSEKSPRKNSMQAMTVAEIKDDYQPYSDSKLKEVKGYPESVVKKNVTIVYAGTSSLKDWTTDAVEIGMNAKYENEAFSSALDYANEIARKYPKENGFNIGTTGHSLGGAEAIYVAVLLGYNAFTYGAAGSGLSDEQIKQYKGTIVNLFDTTDAVTSGVLTGGRKKIPFLRIGIDNPWWRTAGHSLDQFKVDKKGNYINKYGDIVVYSDLNGGISIEQTLLAQSIVENKMQMRRLEHYGVHKSSGKKEYQQLKKENEWLQTQIDSFTKLNILRKKLTASGGGLSRNEQIYLDDSQALTIVKLAS</sequence>
<reference evidence="3" key="2">
    <citation type="submission" date="2017-05" db="EMBL/GenBank/DDBJ databases">
        <authorList>
            <consortium name="The Broad Institute Genomics Platform"/>
            <consortium name="The Broad Institute Genomic Center for Infectious Diseases"/>
            <person name="Earl A."/>
            <person name="Manson A."/>
            <person name="Schwartman J."/>
            <person name="Gilmore M."/>
            <person name="Abouelleil A."/>
            <person name="Cao P."/>
            <person name="Chapman S."/>
            <person name="Cusick C."/>
            <person name="Shea T."/>
            <person name="Young S."/>
            <person name="Neafsey D."/>
            <person name="Nusbaum C."/>
            <person name="Birren B."/>
        </authorList>
    </citation>
    <scope>NUCLEOTIDE SEQUENCE</scope>
    <source>
        <strain evidence="3">9D6_DIV0238</strain>
    </source>
</reference>
<reference evidence="3" key="3">
    <citation type="submission" date="2024-03" db="EMBL/GenBank/DDBJ databases">
        <title>The Genome Sequence of Enterococcus sp. DIV0238c.</title>
        <authorList>
            <consortium name="The Broad Institute Genomics Platform"/>
            <consortium name="The Broad Institute Microbial Omics Core"/>
            <consortium name="The Broad Institute Genomic Center for Infectious Diseases"/>
            <person name="Earl A."/>
            <person name="Manson A."/>
            <person name="Gilmore M."/>
            <person name="Schwartman J."/>
            <person name="Shea T."/>
            <person name="Abouelleil A."/>
            <person name="Cao P."/>
            <person name="Chapman S."/>
            <person name="Cusick C."/>
            <person name="Young S."/>
            <person name="Neafsey D."/>
            <person name="Nusbaum C."/>
            <person name="Birren B."/>
        </authorList>
    </citation>
    <scope>NUCLEOTIDE SEQUENCE</scope>
    <source>
        <strain evidence="3">9D6_DIV0238</strain>
    </source>
</reference>
<name>A0A200J6G2_9ENTE</name>
<dbReference type="AlphaFoldDB" id="A0A200J6G2"/>
<feature type="region of interest" description="Disordered" evidence="1">
    <location>
        <begin position="1"/>
        <end position="30"/>
    </location>
</feature>
<gene>
    <name evidence="3" type="ORF">A5889_001533</name>
    <name evidence="2" type="ORF">A5889_001545</name>
</gene>
<keyword evidence="4" id="KW-1185">Reference proteome</keyword>
<dbReference type="SUPFAM" id="SSF53474">
    <property type="entry name" value="alpha/beta-Hydrolases"/>
    <property type="match status" value="1"/>
</dbReference>
<evidence type="ECO:0000313" key="4">
    <source>
        <dbReference type="Proteomes" id="UP000196151"/>
    </source>
</evidence>
<dbReference type="Proteomes" id="UP000196151">
    <property type="component" value="Chromosome"/>
</dbReference>
<evidence type="ECO:0000256" key="1">
    <source>
        <dbReference type="SAM" id="MobiDB-lite"/>
    </source>
</evidence>
<feature type="compositionally biased region" description="Basic and acidic residues" evidence="1">
    <location>
        <begin position="7"/>
        <end position="17"/>
    </location>
</feature>
<evidence type="ECO:0000313" key="2">
    <source>
        <dbReference type="EMBL" id="OUZ32836.1"/>
    </source>
</evidence>
<protein>
    <recommendedName>
        <fullName evidence="5">Fungal lipase-like domain-containing protein</fullName>
    </recommendedName>
</protein>
<accession>A0A200J6G2</accession>
<proteinExistence type="predicted"/>
<dbReference type="EMBL" id="CP147246">
    <property type="protein sequence ID" value="WYJ94031.1"/>
    <property type="molecule type" value="Genomic_DNA"/>
</dbReference>
<organism evidence="2">
    <name type="scientific">Candidatus Enterococcus dunnyi</name>
    <dbReference type="NCBI Taxonomy" id="1834192"/>
    <lineage>
        <taxon>Bacteria</taxon>
        <taxon>Bacillati</taxon>
        <taxon>Bacillota</taxon>
        <taxon>Bacilli</taxon>
        <taxon>Lactobacillales</taxon>
        <taxon>Enterococcaceae</taxon>
        <taxon>Enterococcus</taxon>
    </lineage>
</organism>
<dbReference type="InterPro" id="IPR029058">
    <property type="entry name" value="AB_hydrolase_fold"/>
</dbReference>
<dbReference type="Pfam" id="PF26363">
    <property type="entry name" value="Phospholipase-like"/>
    <property type="match status" value="1"/>
</dbReference>
<reference evidence="2" key="1">
    <citation type="submission" date="2017-05" db="EMBL/GenBank/DDBJ databases">
        <title>The Genome Sequence of Enterococcus sp. 9D6_DIV0238.</title>
        <authorList>
            <consortium name="The Broad Institute Genomics Platform"/>
            <consortium name="The Broad Institute Genomic Center for Infectious Diseases"/>
            <person name="Earl A."/>
            <person name="Manson A."/>
            <person name="Schwartman J."/>
            <person name="Gilmore M."/>
            <person name="Abouelleil A."/>
            <person name="Cao P."/>
            <person name="Chapman S."/>
            <person name="Cusick C."/>
            <person name="Shea T."/>
            <person name="Young S."/>
            <person name="Neafsey D."/>
            <person name="Nusbaum C."/>
            <person name="Birren B."/>
        </authorList>
    </citation>
    <scope>NUCLEOTIDE SEQUENCE [LARGE SCALE GENOMIC DNA]</scope>
    <source>
        <strain evidence="2">9D6_DIV0238</strain>
    </source>
</reference>
<feature type="compositionally biased region" description="Polar residues" evidence="1">
    <location>
        <begin position="19"/>
        <end position="30"/>
    </location>
</feature>
<dbReference type="Gene3D" id="3.40.50.1820">
    <property type="entry name" value="alpha/beta hydrolase"/>
    <property type="match status" value="1"/>
</dbReference>
<dbReference type="EMBL" id="NIBQ01000002">
    <property type="protein sequence ID" value="OUZ32836.1"/>
    <property type="molecule type" value="Genomic_DNA"/>
</dbReference>
<evidence type="ECO:0000313" key="3">
    <source>
        <dbReference type="EMBL" id="WYJ94031.1"/>
    </source>
</evidence>
<evidence type="ECO:0008006" key="5">
    <source>
        <dbReference type="Google" id="ProtNLM"/>
    </source>
</evidence>